<evidence type="ECO:0000259" key="12">
    <source>
        <dbReference type="Pfam" id="PF04101"/>
    </source>
</evidence>
<dbReference type="PANTHER" id="PTHR21015:SF22">
    <property type="entry name" value="GLYCOSYLTRANSFERASE"/>
    <property type="match status" value="1"/>
</dbReference>
<comment type="caution">
    <text evidence="10">Lacks conserved residue(s) required for the propagation of feature annotation.</text>
</comment>
<keyword evidence="8 10" id="KW-0131">Cell cycle</keyword>
<dbReference type="InterPro" id="IPR007235">
    <property type="entry name" value="Glyco_trans_28_C"/>
</dbReference>
<dbReference type="AlphaFoldDB" id="A0A2W5HKJ1"/>
<dbReference type="GO" id="GO:0051301">
    <property type="term" value="P:cell division"/>
    <property type="evidence" value="ECO:0007669"/>
    <property type="project" value="UniProtKB-KW"/>
</dbReference>
<evidence type="ECO:0000256" key="6">
    <source>
        <dbReference type="ARBA" id="ARBA00022984"/>
    </source>
</evidence>
<gene>
    <name evidence="10 13" type="primary">murG</name>
    <name evidence="13" type="ORF">DI586_10075</name>
</gene>
<keyword evidence="7 10" id="KW-0472">Membrane</keyword>
<evidence type="ECO:0000256" key="4">
    <source>
        <dbReference type="ARBA" id="ARBA00022679"/>
    </source>
</evidence>
<sequence length="354" mass="38729">MTEKLILLCAGGTGGHVFPARALAEELLARGYRVAFATDARGMKYLEGMENVHIISAGPYRAGLRGKVTFVLSLIKGYIQAHRLISRLKPSVAVGFGGYPCAPPMFACQHRFIPTILHEQNAVLGLALKLLAPLAKNIALSFPLKSKIKNTIVTGNPVRADIMALRDKEFPKIENELNVLIFGGSLGATSFAEIIPHSIIRLAGDLKVKLKIVHQARESDLEKVTRLYSNAGLDVEIKPFFDNIPERIEIAHLMICRAGASTVAETTCAGRPAIYIPYPWHKDQQQLHNAQHVAEVGGGWIMEEKNLTPDSLYQLLKKIVPEKLPEAAAYARSLGQPDATGRLADQVIKAICFT</sequence>
<dbReference type="GO" id="GO:0008360">
    <property type="term" value="P:regulation of cell shape"/>
    <property type="evidence" value="ECO:0007669"/>
    <property type="project" value="UniProtKB-KW"/>
</dbReference>
<evidence type="ECO:0000313" key="14">
    <source>
        <dbReference type="Proteomes" id="UP000249739"/>
    </source>
</evidence>
<dbReference type="HAMAP" id="MF_00033">
    <property type="entry name" value="MurG"/>
    <property type="match status" value="1"/>
</dbReference>
<feature type="binding site" evidence="10">
    <location>
        <position position="286"/>
    </location>
    <ligand>
        <name>UDP-N-acetyl-alpha-D-glucosamine</name>
        <dbReference type="ChEBI" id="CHEBI:57705"/>
    </ligand>
</feature>
<evidence type="ECO:0000256" key="9">
    <source>
        <dbReference type="ARBA" id="ARBA00023316"/>
    </source>
</evidence>
<dbReference type="CDD" id="cd03785">
    <property type="entry name" value="GT28_MurG"/>
    <property type="match status" value="1"/>
</dbReference>
<dbReference type="UniPathway" id="UPA00219"/>
<feature type="domain" description="Glycosyltransferase family 28 N-terminal" evidence="11">
    <location>
        <begin position="6"/>
        <end position="139"/>
    </location>
</feature>
<feature type="domain" description="Glycosyl transferase family 28 C-terminal" evidence="12">
    <location>
        <begin position="179"/>
        <end position="329"/>
    </location>
</feature>
<comment type="subcellular location">
    <subcellularLocation>
        <location evidence="10">Cell membrane</location>
        <topology evidence="10">Peripheral membrane protein</topology>
        <orientation evidence="10">Cytoplasmic side</orientation>
    </subcellularLocation>
</comment>
<evidence type="ECO:0000259" key="11">
    <source>
        <dbReference type="Pfam" id="PF03033"/>
    </source>
</evidence>
<evidence type="ECO:0000256" key="3">
    <source>
        <dbReference type="ARBA" id="ARBA00022676"/>
    </source>
</evidence>
<evidence type="ECO:0000256" key="8">
    <source>
        <dbReference type="ARBA" id="ARBA00023306"/>
    </source>
</evidence>
<dbReference type="GO" id="GO:0005886">
    <property type="term" value="C:plasma membrane"/>
    <property type="evidence" value="ECO:0007669"/>
    <property type="project" value="UniProtKB-SubCell"/>
</dbReference>
<dbReference type="NCBIfam" id="TIGR01133">
    <property type="entry name" value="murG"/>
    <property type="match status" value="1"/>
</dbReference>
<dbReference type="Pfam" id="PF03033">
    <property type="entry name" value="Glyco_transf_28"/>
    <property type="match status" value="1"/>
</dbReference>
<feature type="binding site" evidence="10">
    <location>
        <position position="121"/>
    </location>
    <ligand>
        <name>UDP-N-acetyl-alpha-D-glucosamine</name>
        <dbReference type="ChEBI" id="CHEBI:57705"/>
    </ligand>
</feature>
<keyword evidence="6 10" id="KW-0573">Peptidoglycan synthesis</keyword>
<evidence type="ECO:0000256" key="7">
    <source>
        <dbReference type="ARBA" id="ARBA00023136"/>
    </source>
</evidence>
<dbReference type="SUPFAM" id="SSF53756">
    <property type="entry name" value="UDP-Glycosyltransferase/glycogen phosphorylase"/>
    <property type="match status" value="1"/>
</dbReference>
<keyword evidence="4 10" id="KW-0808">Transferase</keyword>
<dbReference type="InterPro" id="IPR004276">
    <property type="entry name" value="GlycoTrans_28_N"/>
</dbReference>
<keyword evidence="5 10" id="KW-0133">Cell shape</keyword>
<dbReference type="GO" id="GO:0071555">
    <property type="term" value="P:cell wall organization"/>
    <property type="evidence" value="ECO:0007669"/>
    <property type="project" value="UniProtKB-KW"/>
</dbReference>
<dbReference type="InterPro" id="IPR006009">
    <property type="entry name" value="GlcNAc_MurG"/>
</dbReference>
<feature type="binding site" evidence="10">
    <location>
        <position position="159"/>
    </location>
    <ligand>
        <name>UDP-N-acetyl-alpha-D-glucosamine</name>
        <dbReference type="ChEBI" id="CHEBI:57705"/>
    </ligand>
</feature>
<dbReference type="EC" id="2.4.1.227" evidence="10"/>
<dbReference type="EMBL" id="QFOT01000144">
    <property type="protein sequence ID" value="PZP54309.1"/>
    <property type="molecule type" value="Genomic_DNA"/>
</dbReference>
<proteinExistence type="inferred from homology"/>
<dbReference type="Gene3D" id="3.40.50.2000">
    <property type="entry name" value="Glycogen Phosphorylase B"/>
    <property type="match status" value="2"/>
</dbReference>
<accession>A0A2W5HKJ1</accession>
<comment type="caution">
    <text evidence="13">The sequence shown here is derived from an EMBL/GenBank/DDBJ whole genome shotgun (WGS) entry which is preliminary data.</text>
</comment>
<feature type="binding site" evidence="10">
    <location>
        <begin position="13"/>
        <end position="15"/>
    </location>
    <ligand>
        <name>UDP-N-acetyl-alpha-D-glucosamine</name>
        <dbReference type="ChEBI" id="CHEBI:57705"/>
    </ligand>
</feature>
<dbReference type="GO" id="GO:0005975">
    <property type="term" value="P:carbohydrate metabolic process"/>
    <property type="evidence" value="ECO:0007669"/>
    <property type="project" value="InterPro"/>
</dbReference>
<dbReference type="PANTHER" id="PTHR21015">
    <property type="entry name" value="UDP-N-ACETYLGLUCOSAMINE--N-ACETYLMURAMYL-(PENTAPEPTIDE) PYROPHOSPHORYL-UNDECAPRENOL N-ACETYLGLUCOSAMINE TRANSFERASE 1"/>
    <property type="match status" value="1"/>
</dbReference>
<dbReference type="Pfam" id="PF04101">
    <property type="entry name" value="Glyco_tran_28_C"/>
    <property type="match status" value="1"/>
</dbReference>
<keyword evidence="1 10" id="KW-1003">Cell membrane</keyword>
<keyword evidence="2 10" id="KW-0132">Cell division</keyword>
<name>A0A2W5HKJ1_9BACT</name>
<dbReference type="GO" id="GO:0050511">
    <property type="term" value="F:undecaprenyldiphospho-muramoylpentapeptide beta-N-acetylglucosaminyltransferase activity"/>
    <property type="evidence" value="ECO:0007669"/>
    <property type="project" value="UniProtKB-UniRule"/>
</dbReference>
<comment type="function">
    <text evidence="10">Cell wall formation. Catalyzes the transfer of a GlcNAc subunit on undecaprenyl-pyrophosphoryl-MurNAc-pentapeptide (lipid intermediate I) to form undecaprenyl-pyrophosphoryl-MurNAc-(pentapeptide)GlcNAc (lipid intermediate II).</text>
</comment>
<evidence type="ECO:0000256" key="2">
    <source>
        <dbReference type="ARBA" id="ARBA00022618"/>
    </source>
</evidence>
<dbReference type="Proteomes" id="UP000249739">
    <property type="component" value="Unassembled WGS sequence"/>
</dbReference>
<evidence type="ECO:0000256" key="10">
    <source>
        <dbReference type="HAMAP-Rule" id="MF_00033"/>
    </source>
</evidence>
<dbReference type="GO" id="GO:0051991">
    <property type="term" value="F:UDP-N-acetyl-D-glucosamine:N-acetylmuramoyl-L-alanyl-D-glutamyl-meso-2,6-diaminopimelyl-D-alanyl-D-alanine-diphosphoundecaprenol 4-beta-N-acetylglucosaminlytransferase activity"/>
    <property type="evidence" value="ECO:0007669"/>
    <property type="project" value="RHEA"/>
</dbReference>
<keyword evidence="9 10" id="KW-0961">Cell wall biogenesis/degradation</keyword>
<dbReference type="GO" id="GO:0009252">
    <property type="term" value="P:peptidoglycan biosynthetic process"/>
    <property type="evidence" value="ECO:0007669"/>
    <property type="project" value="UniProtKB-UniRule"/>
</dbReference>
<comment type="similarity">
    <text evidence="10">Belongs to the glycosyltransferase 28 family. MurG subfamily.</text>
</comment>
<organism evidence="13 14">
    <name type="scientific">Micavibrio aeruginosavorus</name>
    <dbReference type="NCBI Taxonomy" id="349221"/>
    <lineage>
        <taxon>Bacteria</taxon>
        <taxon>Pseudomonadati</taxon>
        <taxon>Bdellovibrionota</taxon>
        <taxon>Bdellovibrionia</taxon>
        <taxon>Bdellovibrionales</taxon>
        <taxon>Pseudobdellovibrionaceae</taxon>
        <taxon>Micavibrio</taxon>
    </lineage>
</organism>
<evidence type="ECO:0000256" key="5">
    <source>
        <dbReference type="ARBA" id="ARBA00022960"/>
    </source>
</evidence>
<protein>
    <recommendedName>
        <fullName evidence="10">UDP-N-acetylglucosamine--N-acetylmuramyl-(pentapeptide) pyrophosphoryl-undecaprenol N-acetylglucosamine transferase</fullName>
        <ecNumber evidence="10">2.4.1.227</ecNumber>
    </recommendedName>
    <alternativeName>
        <fullName evidence="10">Undecaprenyl-PP-MurNAc-pentapeptide-UDPGlcNAc GlcNAc transferase</fullName>
    </alternativeName>
</protein>
<comment type="pathway">
    <text evidence="10">Cell wall biogenesis; peptidoglycan biosynthesis.</text>
</comment>
<reference evidence="13 14" key="1">
    <citation type="submission" date="2017-08" db="EMBL/GenBank/DDBJ databases">
        <title>Infants hospitalized years apart are colonized by the same room-sourced microbial strains.</title>
        <authorList>
            <person name="Brooks B."/>
            <person name="Olm M.R."/>
            <person name="Firek B.A."/>
            <person name="Baker R."/>
            <person name="Thomas B.C."/>
            <person name="Morowitz M.J."/>
            <person name="Banfield J.F."/>
        </authorList>
    </citation>
    <scope>NUCLEOTIDE SEQUENCE [LARGE SCALE GENOMIC DNA]</scope>
    <source>
        <strain evidence="13">S2_006_000_R2_64</strain>
    </source>
</reference>
<evidence type="ECO:0000256" key="1">
    <source>
        <dbReference type="ARBA" id="ARBA00022475"/>
    </source>
</evidence>
<evidence type="ECO:0000313" key="13">
    <source>
        <dbReference type="EMBL" id="PZP54309.1"/>
    </source>
</evidence>
<keyword evidence="3 10" id="KW-0328">Glycosyltransferase</keyword>
<comment type="catalytic activity">
    <reaction evidence="10">
        <text>di-trans,octa-cis-undecaprenyl diphospho-N-acetyl-alpha-D-muramoyl-L-alanyl-D-glutamyl-meso-2,6-diaminopimeloyl-D-alanyl-D-alanine + UDP-N-acetyl-alpha-D-glucosamine = di-trans,octa-cis-undecaprenyl diphospho-[N-acetyl-alpha-D-glucosaminyl-(1-&gt;4)]-N-acetyl-alpha-D-muramoyl-L-alanyl-D-glutamyl-meso-2,6-diaminopimeloyl-D-alanyl-D-alanine + UDP + H(+)</text>
        <dbReference type="Rhea" id="RHEA:31227"/>
        <dbReference type="ChEBI" id="CHEBI:15378"/>
        <dbReference type="ChEBI" id="CHEBI:57705"/>
        <dbReference type="ChEBI" id="CHEBI:58223"/>
        <dbReference type="ChEBI" id="CHEBI:61387"/>
        <dbReference type="ChEBI" id="CHEBI:61388"/>
        <dbReference type="EC" id="2.4.1.227"/>
    </reaction>
</comment>
<feature type="binding site" evidence="10">
    <location>
        <position position="185"/>
    </location>
    <ligand>
        <name>UDP-N-acetyl-alpha-D-glucosamine</name>
        <dbReference type="ChEBI" id="CHEBI:57705"/>
    </ligand>
</feature>